<dbReference type="PANTHER" id="PTHR45674">
    <property type="entry name" value="DNA LIGASE 1/3 FAMILY MEMBER"/>
    <property type="match status" value="1"/>
</dbReference>
<dbReference type="CDD" id="cd07971">
    <property type="entry name" value="OBF_DNA_ligase_LigD"/>
    <property type="match status" value="1"/>
</dbReference>
<dbReference type="EC" id="6.5.1.1" evidence="2"/>
<reference evidence="6 7" key="1">
    <citation type="submission" date="2021-01" db="EMBL/GenBank/DDBJ databases">
        <title>Identification of strong promoters based on the transcriptome of Brevibacillus choshinensis.</title>
        <authorList>
            <person name="Yao D."/>
            <person name="Zhang K."/>
            <person name="Wu J."/>
        </authorList>
    </citation>
    <scope>NUCLEOTIDE SEQUENCE [LARGE SCALE GENOMIC DNA]</scope>
    <source>
        <strain evidence="6 7">HPD31-SP3</strain>
    </source>
</reference>
<dbReference type="PANTHER" id="PTHR45674:SF4">
    <property type="entry name" value="DNA LIGASE 1"/>
    <property type="match status" value="1"/>
</dbReference>
<dbReference type="Pfam" id="PF04679">
    <property type="entry name" value="DNA_ligase_A_C"/>
    <property type="match status" value="1"/>
</dbReference>
<evidence type="ECO:0000256" key="3">
    <source>
        <dbReference type="ARBA" id="ARBA00022598"/>
    </source>
</evidence>
<dbReference type="Gene3D" id="2.40.50.140">
    <property type="entry name" value="Nucleic acid-binding proteins"/>
    <property type="match status" value="1"/>
</dbReference>
<dbReference type="Gene3D" id="3.30.470.30">
    <property type="entry name" value="DNA ligase/mRNA capping enzyme"/>
    <property type="match status" value="1"/>
</dbReference>
<dbReference type="CDD" id="cd07906">
    <property type="entry name" value="Adenylation_DNA_ligase_LigD_LigC"/>
    <property type="match status" value="1"/>
</dbReference>
<dbReference type="InterPro" id="IPR012309">
    <property type="entry name" value="DNA_ligase_ATP-dep_C"/>
</dbReference>
<keyword evidence="7" id="KW-1185">Reference proteome</keyword>
<dbReference type="RefSeq" id="WP_203255079.1">
    <property type="nucleotide sequence ID" value="NZ_CP069127.1"/>
</dbReference>
<comment type="catalytic activity">
    <reaction evidence="4">
        <text>ATP + (deoxyribonucleotide)n-3'-hydroxyl + 5'-phospho-(deoxyribonucleotide)m = (deoxyribonucleotide)n+m + AMP + diphosphate.</text>
        <dbReference type="EC" id="6.5.1.1"/>
    </reaction>
</comment>
<evidence type="ECO:0000313" key="7">
    <source>
        <dbReference type="Proteomes" id="UP000596248"/>
    </source>
</evidence>
<organism evidence="6 7">
    <name type="scientific">Brevibacillus choshinensis</name>
    <dbReference type="NCBI Taxonomy" id="54911"/>
    <lineage>
        <taxon>Bacteria</taxon>
        <taxon>Bacillati</taxon>
        <taxon>Bacillota</taxon>
        <taxon>Bacilli</taxon>
        <taxon>Bacillales</taxon>
        <taxon>Paenibacillaceae</taxon>
        <taxon>Brevibacillus</taxon>
    </lineage>
</organism>
<name>A0ABX7FIY4_BRECH</name>
<dbReference type="InterPro" id="IPR050191">
    <property type="entry name" value="ATP-dep_DNA_ligase"/>
</dbReference>
<dbReference type="InterPro" id="IPR012340">
    <property type="entry name" value="NA-bd_OB-fold"/>
</dbReference>
<gene>
    <name evidence="6" type="ORF">JNE38_18325</name>
</gene>
<evidence type="ECO:0000313" key="6">
    <source>
        <dbReference type="EMBL" id="QRG65570.1"/>
    </source>
</evidence>
<dbReference type="InterPro" id="IPR016059">
    <property type="entry name" value="DNA_ligase_ATP-dep_CS"/>
</dbReference>
<dbReference type="Pfam" id="PF01068">
    <property type="entry name" value="DNA_ligase_A_M"/>
    <property type="match status" value="1"/>
</dbReference>
<feature type="domain" description="ATP-dependent DNA ligase family profile" evidence="5">
    <location>
        <begin position="105"/>
        <end position="195"/>
    </location>
</feature>
<dbReference type="PROSITE" id="PS50160">
    <property type="entry name" value="DNA_LIGASE_A3"/>
    <property type="match status" value="1"/>
</dbReference>
<evidence type="ECO:0000256" key="1">
    <source>
        <dbReference type="ARBA" id="ARBA00007572"/>
    </source>
</evidence>
<accession>A0ABX7FIY4</accession>
<keyword evidence="3 6" id="KW-0436">Ligase</keyword>
<proteinExistence type="inferred from homology"/>
<evidence type="ECO:0000259" key="5">
    <source>
        <dbReference type="PROSITE" id="PS50160"/>
    </source>
</evidence>
<dbReference type="GO" id="GO:0016874">
    <property type="term" value="F:ligase activity"/>
    <property type="evidence" value="ECO:0007669"/>
    <property type="project" value="UniProtKB-KW"/>
</dbReference>
<protein>
    <recommendedName>
        <fullName evidence="2">DNA ligase (ATP)</fullName>
        <ecNumber evidence="2">6.5.1.1</ecNumber>
    </recommendedName>
</protein>
<dbReference type="SUPFAM" id="SSF56091">
    <property type="entry name" value="DNA ligase/mRNA capping enzyme, catalytic domain"/>
    <property type="match status" value="1"/>
</dbReference>
<evidence type="ECO:0000256" key="4">
    <source>
        <dbReference type="ARBA" id="ARBA00034003"/>
    </source>
</evidence>
<evidence type="ECO:0000256" key="2">
    <source>
        <dbReference type="ARBA" id="ARBA00012727"/>
    </source>
</evidence>
<sequence length="315" mass="36515">MDFKPIIPFEPISTDRLPSGENWIAQIKWDGVRMLTYYDGRKTSLINRRLNDRTLQYPELLDVKSYCSSSSFILDGEFIAFDNKKPSFHEIMKRDSLRNKQSIDLAINQTPVTYMIFDILYYNGDWLNEQPLTQRYQILEQIINPQPHVQVVQNFYDANALYAVMIQHEMEGVVCKDLTSTYAIKGKDKRWQKKKIFRDLFAVIGGVTLRNGIVNALLLGLYNDDGELIYIGHAGTGKFSNKTWLDLTQMIRPIIIQNNPFSNQPERNKDAIWVKPEIVVKVKFMEWTLGKIMRHPSVQAIVNTPVSDCSFPQNQ</sequence>
<comment type="similarity">
    <text evidence="1">Belongs to the ATP-dependent DNA ligase family.</text>
</comment>
<dbReference type="SUPFAM" id="SSF50249">
    <property type="entry name" value="Nucleic acid-binding proteins"/>
    <property type="match status" value="1"/>
</dbReference>
<dbReference type="PROSITE" id="PS00697">
    <property type="entry name" value="DNA_LIGASE_A1"/>
    <property type="match status" value="1"/>
</dbReference>
<dbReference type="EMBL" id="CP069127">
    <property type="protein sequence ID" value="QRG65570.1"/>
    <property type="molecule type" value="Genomic_DNA"/>
</dbReference>
<dbReference type="InterPro" id="IPR012310">
    <property type="entry name" value="DNA_ligase_ATP-dep_cent"/>
</dbReference>
<dbReference type="Proteomes" id="UP000596248">
    <property type="component" value="Chromosome"/>
</dbReference>